<dbReference type="PROSITE" id="PS50977">
    <property type="entry name" value="HTH_TETR_2"/>
    <property type="match status" value="1"/>
</dbReference>
<keyword evidence="3 5" id="KW-0238">DNA-binding</keyword>
<keyword evidence="1" id="KW-0678">Repressor</keyword>
<dbReference type="Proteomes" id="UP000255355">
    <property type="component" value="Unassembled WGS sequence"/>
</dbReference>
<dbReference type="PRINTS" id="PR00400">
    <property type="entry name" value="TETREPRESSOR"/>
</dbReference>
<dbReference type="InterPro" id="IPR004111">
    <property type="entry name" value="Repressor_TetR_C"/>
</dbReference>
<evidence type="ECO:0000313" key="7">
    <source>
        <dbReference type="EMBL" id="RDI46646.1"/>
    </source>
</evidence>
<sequence length="225" mass="24649">MPRDSLTREQIVRTAIELLDDEGLDGLNMRSLGKRLDAAATAMYWHVKNKDNLVRLAGDEVWHEIELPDLDELGWRAAAEALATGMHSVLERHPWMVQAMAGYLMYGPGKSRFDDLSLAVYERAGFSPAAADRALAAVFTYVLGNVVGAAATVSLKRRLGRDGGDPERRMADAMSAAAEIAADFPHVRARIDQPTDYNEAPGRSFEYGLECLLDGFAARLGEAAR</sequence>
<dbReference type="STRING" id="1210089.GCA_001613165_07520"/>
<organism evidence="7 8">
    <name type="scientific">Nocardia mexicana</name>
    <dbReference type="NCBI Taxonomy" id="279262"/>
    <lineage>
        <taxon>Bacteria</taxon>
        <taxon>Bacillati</taxon>
        <taxon>Actinomycetota</taxon>
        <taxon>Actinomycetes</taxon>
        <taxon>Mycobacteriales</taxon>
        <taxon>Nocardiaceae</taxon>
        <taxon>Nocardia</taxon>
    </lineage>
</organism>
<keyword evidence="8" id="KW-1185">Reference proteome</keyword>
<comment type="caution">
    <text evidence="7">The sequence shown here is derived from an EMBL/GenBank/DDBJ whole genome shotgun (WGS) entry which is preliminary data.</text>
</comment>
<evidence type="ECO:0000256" key="3">
    <source>
        <dbReference type="ARBA" id="ARBA00023125"/>
    </source>
</evidence>
<gene>
    <name evidence="7" type="ORF">DFR68_11051</name>
</gene>
<feature type="domain" description="HTH tetR-type" evidence="6">
    <location>
        <begin position="5"/>
        <end position="65"/>
    </location>
</feature>
<dbReference type="Gene3D" id="1.10.10.60">
    <property type="entry name" value="Homeodomain-like"/>
    <property type="match status" value="1"/>
</dbReference>
<accession>A0A370GTT0</accession>
<dbReference type="GO" id="GO:0003677">
    <property type="term" value="F:DNA binding"/>
    <property type="evidence" value="ECO:0007669"/>
    <property type="project" value="UniProtKB-UniRule"/>
</dbReference>
<dbReference type="AlphaFoldDB" id="A0A370GTT0"/>
<dbReference type="OrthoDB" id="3818006at2"/>
<dbReference type="Pfam" id="PF00440">
    <property type="entry name" value="TetR_N"/>
    <property type="match status" value="1"/>
</dbReference>
<evidence type="ECO:0000313" key="8">
    <source>
        <dbReference type="Proteomes" id="UP000255355"/>
    </source>
</evidence>
<protein>
    <submittedName>
        <fullName evidence="7">TetR family transcriptional regulator</fullName>
    </submittedName>
</protein>
<evidence type="ECO:0000259" key="6">
    <source>
        <dbReference type="PROSITE" id="PS50977"/>
    </source>
</evidence>
<reference evidence="7 8" key="1">
    <citation type="submission" date="2018-07" db="EMBL/GenBank/DDBJ databases">
        <title>Genomic Encyclopedia of Type Strains, Phase IV (KMG-IV): sequencing the most valuable type-strain genomes for metagenomic binning, comparative biology and taxonomic classification.</title>
        <authorList>
            <person name="Goeker M."/>
        </authorList>
    </citation>
    <scope>NUCLEOTIDE SEQUENCE [LARGE SCALE GENOMIC DNA]</scope>
    <source>
        <strain evidence="7 8">DSM 44952</strain>
    </source>
</reference>
<dbReference type="Pfam" id="PF02909">
    <property type="entry name" value="TetR_C_1"/>
    <property type="match status" value="1"/>
</dbReference>
<dbReference type="RefSeq" id="WP_068031422.1">
    <property type="nucleotide sequence ID" value="NZ_QQAZ01000010.1"/>
</dbReference>
<dbReference type="SUPFAM" id="SSF48498">
    <property type="entry name" value="Tetracyclin repressor-like, C-terminal domain"/>
    <property type="match status" value="1"/>
</dbReference>
<dbReference type="InterPro" id="IPR003012">
    <property type="entry name" value="Tet_transcr_reg_TetR"/>
</dbReference>
<evidence type="ECO:0000256" key="5">
    <source>
        <dbReference type="PROSITE-ProRule" id="PRU00335"/>
    </source>
</evidence>
<proteinExistence type="predicted"/>
<dbReference type="GO" id="GO:0045892">
    <property type="term" value="P:negative regulation of DNA-templated transcription"/>
    <property type="evidence" value="ECO:0007669"/>
    <property type="project" value="InterPro"/>
</dbReference>
<dbReference type="Gene3D" id="1.10.357.10">
    <property type="entry name" value="Tetracycline Repressor, domain 2"/>
    <property type="match status" value="1"/>
</dbReference>
<dbReference type="SUPFAM" id="SSF46689">
    <property type="entry name" value="Homeodomain-like"/>
    <property type="match status" value="1"/>
</dbReference>
<evidence type="ECO:0000256" key="1">
    <source>
        <dbReference type="ARBA" id="ARBA00022491"/>
    </source>
</evidence>
<keyword evidence="4" id="KW-0804">Transcription</keyword>
<dbReference type="GO" id="GO:0046677">
    <property type="term" value="P:response to antibiotic"/>
    <property type="evidence" value="ECO:0007669"/>
    <property type="project" value="InterPro"/>
</dbReference>
<keyword evidence="2" id="KW-0805">Transcription regulation</keyword>
<evidence type="ECO:0000256" key="4">
    <source>
        <dbReference type="ARBA" id="ARBA00023163"/>
    </source>
</evidence>
<dbReference type="EMBL" id="QQAZ01000010">
    <property type="protein sequence ID" value="RDI46646.1"/>
    <property type="molecule type" value="Genomic_DNA"/>
</dbReference>
<dbReference type="InterPro" id="IPR036271">
    <property type="entry name" value="Tet_transcr_reg_TetR-rel_C_sf"/>
</dbReference>
<evidence type="ECO:0000256" key="2">
    <source>
        <dbReference type="ARBA" id="ARBA00023015"/>
    </source>
</evidence>
<dbReference type="InterPro" id="IPR009057">
    <property type="entry name" value="Homeodomain-like_sf"/>
</dbReference>
<name>A0A370GTT0_9NOCA</name>
<dbReference type="InterPro" id="IPR001647">
    <property type="entry name" value="HTH_TetR"/>
</dbReference>
<feature type="DNA-binding region" description="H-T-H motif" evidence="5">
    <location>
        <begin position="28"/>
        <end position="47"/>
    </location>
</feature>